<proteinExistence type="predicted"/>
<keyword evidence="3" id="KW-1185">Reference proteome</keyword>
<dbReference type="AlphaFoldDB" id="A0AA38CW54"/>
<reference evidence="2 3" key="1">
    <citation type="journal article" date="2021" name="Nat. Plants">
        <title>The Taxus genome provides insights into paclitaxel biosynthesis.</title>
        <authorList>
            <person name="Xiong X."/>
            <person name="Gou J."/>
            <person name="Liao Q."/>
            <person name="Li Y."/>
            <person name="Zhou Q."/>
            <person name="Bi G."/>
            <person name="Li C."/>
            <person name="Du R."/>
            <person name="Wang X."/>
            <person name="Sun T."/>
            <person name="Guo L."/>
            <person name="Liang H."/>
            <person name="Lu P."/>
            <person name="Wu Y."/>
            <person name="Zhang Z."/>
            <person name="Ro D.K."/>
            <person name="Shang Y."/>
            <person name="Huang S."/>
            <person name="Yan J."/>
        </authorList>
    </citation>
    <scope>NUCLEOTIDE SEQUENCE [LARGE SCALE GENOMIC DNA]</scope>
    <source>
        <strain evidence="2">Ta-2019</strain>
    </source>
</reference>
<feature type="compositionally biased region" description="Acidic residues" evidence="1">
    <location>
        <begin position="19"/>
        <end position="28"/>
    </location>
</feature>
<gene>
    <name evidence="2" type="ORF">KI387_008498</name>
</gene>
<feature type="region of interest" description="Disordered" evidence="1">
    <location>
        <begin position="1"/>
        <end position="54"/>
    </location>
</feature>
<feature type="non-terminal residue" evidence="2">
    <location>
        <position position="1"/>
    </location>
</feature>
<evidence type="ECO:0000313" key="2">
    <source>
        <dbReference type="EMBL" id="KAH9304094.1"/>
    </source>
</evidence>
<comment type="caution">
    <text evidence="2">The sequence shown here is derived from an EMBL/GenBank/DDBJ whole genome shotgun (WGS) entry which is preliminary data.</text>
</comment>
<dbReference type="EMBL" id="JAHRHJ020000008">
    <property type="protein sequence ID" value="KAH9304094.1"/>
    <property type="molecule type" value="Genomic_DNA"/>
</dbReference>
<dbReference type="Proteomes" id="UP000824469">
    <property type="component" value="Unassembled WGS sequence"/>
</dbReference>
<name>A0AA38CW54_TAXCH</name>
<organism evidence="2 3">
    <name type="scientific">Taxus chinensis</name>
    <name type="common">Chinese yew</name>
    <name type="synonym">Taxus wallichiana var. chinensis</name>
    <dbReference type="NCBI Taxonomy" id="29808"/>
    <lineage>
        <taxon>Eukaryota</taxon>
        <taxon>Viridiplantae</taxon>
        <taxon>Streptophyta</taxon>
        <taxon>Embryophyta</taxon>
        <taxon>Tracheophyta</taxon>
        <taxon>Spermatophyta</taxon>
        <taxon>Pinopsida</taxon>
        <taxon>Pinidae</taxon>
        <taxon>Conifers II</taxon>
        <taxon>Cupressales</taxon>
        <taxon>Taxaceae</taxon>
        <taxon>Taxus</taxon>
    </lineage>
</organism>
<evidence type="ECO:0000256" key="1">
    <source>
        <dbReference type="SAM" id="MobiDB-lite"/>
    </source>
</evidence>
<feature type="non-terminal residue" evidence="2">
    <location>
        <position position="54"/>
    </location>
</feature>
<sequence>EGDDDSLVDGRITSVDGLEGWEADDDMTSIESVGSSVRARGDEGDSSVGGGVEE</sequence>
<protein>
    <submittedName>
        <fullName evidence="2">Uncharacterized protein</fullName>
    </submittedName>
</protein>
<accession>A0AA38CW54</accession>
<evidence type="ECO:0000313" key="3">
    <source>
        <dbReference type="Proteomes" id="UP000824469"/>
    </source>
</evidence>